<sequence length="360" mass="39923">MQQVGERVFLEELLAQLGATFSSIKPRKHLRHIDLEELSVLKERSPSSQEPISERESKDDGVAQSVQPHSVSIPDLILGAVVAVGSAGRIYYGTYCGQEVAVKVFKQTAACIGHPTFQQEVGFLSRLQHPNIVKFLGAYDQPPLQLHVTEYLPEGSLRNYLERQKAFEPPPYLERLRMARDIACGLGYLHSLGILHRDCKSENMVIGEDGTVKLTDFGIARMEGEPSDMTSETGTYRYMAPEVIGHRPYDRSADVYSFGLVLWETLTGELPFAGLNAVQAAFAVVNKHRRPMIPPDCPAPVKSLIQACWHANPSKRPDFASILATLNSAIEELETPGSRGCPDSSKACGCWTFPFKRKPR</sequence>
<dbReference type="Gene3D" id="3.30.200.20">
    <property type="entry name" value="Phosphorylase Kinase, domain 1"/>
    <property type="match status" value="1"/>
</dbReference>
<dbReference type="PANTHER" id="PTHR44329:SF84">
    <property type="entry name" value="PROTEIN KINASE LIKE PROTEIN"/>
    <property type="match status" value="1"/>
</dbReference>
<dbReference type="STRING" id="105231.A0A1Y1ILF2"/>
<dbReference type="EMBL" id="DF237786">
    <property type="protein sequence ID" value="GAQ91705.1"/>
    <property type="molecule type" value="Genomic_DNA"/>
</dbReference>
<name>A0A1Y1ILF2_KLENI</name>
<dbReference type="CDD" id="cd13999">
    <property type="entry name" value="STKc_MAP3K-like"/>
    <property type="match status" value="1"/>
</dbReference>
<keyword evidence="3" id="KW-0418">Kinase</keyword>
<dbReference type="OrthoDB" id="4062651at2759"/>
<dbReference type="PANTHER" id="PTHR44329">
    <property type="entry name" value="SERINE/THREONINE-PROTEIN KINASE TNNI3K-RELATED"/>
    <property type="match status" value="1"/>
</dbReference>
<dbReference type="GO" id="GO:0005524">
    <property type="term" value="F:ATP binding"/>
    <property type="evidence" value="ECO:0007669"/>
    <property type="project" value="InterPro"/>
</dbReference>
<proteinExistence type="predicted"/>
<evidence type="ECO:0000259" key="2">
    <source>
        <dbReference type="PROSITE" id="PS50011"/>
    </source>
</evidence>
<feature type="region of interest" description="Disordered" evidence="1">
    <location>
        <begin position="42"/>
        <end position="65"/>
    </location>
</feature>
<dbReference type="Proteomes" id="UP000054558">
    <property type="component" value="Unassembled WGS sequence"/>
</dbReference>
<feature type="domain" description="Protein kinase" evidence="2">
    <location>
        <begin position="76"/>
        <end position="330"/>
    </location>
</feature>
<feature type="compositionally biased region" description="Basic and acidic residues" evidence="1">
    <location>
        <begin position="52"/>
        <end position="61"/>
    </location>
</feature>
<evidence type="ECO:0000313" key="3">
    <source>
        <dbReference type="EMBL" id="GAQ91705.1"/>
    </source>
</evidence>
<dbReference type="GO" id="GO:0007165">
    <property type="term" value="P:signal transduction"/>
    <property type="evidence" value="ECO:0000318"/>
    <property type="project" value="GO_Central"/>
</dbReference>
<dbReference type="GO" id="GO:0004674">
    <property type="term" value="F:protein serine/threonine kinase activity"/>
    <property type="evidence" value="ECO:0000318"/>
    <property type="project" value="GO_Central"/>
</dbReference>
<reference evidence="3 4" key="1">
    <citation type="journal article" date="2014" name="Nat. Commun.">
        <title>Klebsormidium flaccidum genome reveals primary factors for plant terrestrial adaptation.</title>
        <authorList>
            <person name="Hori K."/>
            <person name="Maruyama F."/>
            <person name="Fujisawa T."/>
            <person name="Togashi T."/>
            <person name="Yamamoto N."/>
            <person name="Seo M."/>
            <person name="Sato S."/>
            <person name="Yamada T."/>
            <person name="Mori H."/>
            <person name="Tajima N."/>
            <person name="Moriyama T."/>
            <person name="Ikeuchi M."/>
            <person name="Watanabe M."/>
            <person name="Wada H."/>
            <person name="Kobayashi K."/>
            <person name="Saito M."/>
            <person name="Masuda T."/>
            <person name="Sasaki-Sekimoto Y."/>
            <person name="Mashiguchi K."/>
            <person name="Awai K."/>
            <person name="Shimojima M."/>
            <person name="Masuda S."/>
            <person name="Iwai M."/>
            <person name="Nobusawa T."/>
            <person name="Narise T."/>
            <person name="Kondo S."/>
            <person name="Saito H."/>
            <person name="Sato R."/>
            <person name="Murakawa M."/>
            <person name="Ihara Y."/>
            <person name="Oshima-Yamada Y."/>
            <person name="Ohtaka K."/>
            <person name="Satoh M."/>
            <person name="Sonobe K."/>
            <person name="Ishii M."/>
            <person name="Ohtani R."/>
            <person name="Kanamori-Sato M."/>
            <person name="Honoki R."/>
            <person name="Miyazaki D."/>
            <person name="Mochizuki H."/>
            <person name="Umetsu J."/>
            <person name="Higashi K."/>
            <person name="Shibata D."/>
            <person name="Kamiya Y."/>
            <person name="Sato N."/>
            <person name="Nakamura Y."/>
            <person name="Tabata S."/>
            <person name="Ida S."/>
            <person name="Kurokawa K."/>
            <person name="Ohta H."/>
        </authorList>
    </citation>
    <scope>NUCLEOTIDE SEQUENCE [LARGE SCALE GENOMIC DNA]</scope>
    <source>
        <strain evidence="3 4">NIES-2285</strain>
    </source>
</reference>
<dbReference type="Pfam" id="PF07714">
    <property type="entry name" value="PK_Tyr_Ser-Thr"/>
    <property type="match status" value="1"/>
</dbReference>
<dbReference type="OMA" id="CLPKCNA"/>
<dbReference type="InterPro" id="IPR001245">
    <property type="entry name" value="Ser-Thr/Tyr_kinase_cat_dom"/>
</dbReference>
<dbReference type="AlphaFoldDB" id="A0A1Y1ILF2"/>
<organism evidence="3 4">
    <name type="scientific">Klebsormidium nitens</name>
    <name type="common">Green alga</name>
    <name type="synonym">Ulothrix nitens</name>
    <dbReference type="NCBI Taxonomy" id="105231"/>
    <lineage>
        <taxon>Eukaryota</taxon>
        <taxon>Viridiplantae</taxon>
        <taxon>Streptophyta</taxon>
        <taxon>Klebsormidiophyceae</taxon>
        <taxon>Klebsormidiales</taxon>
        <taxon>Klebsormidiaceae</taxon>
        <taxon>Klebsormidium</taxon>
    </lineage>
</organism>
<dbReference type="SUPFAM" id="SSF56112">
    <property type="entry name" value="Protein kinase-like (PK-like)"/>
    <property type="match status" value="1"/>
</dbReference>
<dbReference type="InterPro" id="IPR011009">
    <property type="entry name" value="Kinase-like_dom_sf"/>
</dbReference>
<dbReference type="Gene3D" id="1.10.510.10">
    <property type="entry name" value="Transferase(Phosphotransferase) domain 1"/>
    <property type="match status" value="1"/>
</dbReference>
<gene>
    <name evidence="3" type="ORF">KFL_008370020</name>
</gene>
<dbReference type="InterPro" id="IPR000719">
    <property type="entry name" value="Prot_kinase_dom"/>
</dbReference>
<evidence type="ECO:0000256" key="1">
    <source>
        <dbReference type="SAM" id="MobiDB-lite"/>
    </source>
</evidence>
<dbReference type="PRINTS" id="PR00109">
    <property type="entry name" value="TYRKINASE"/>
</dbReference>
<dbReference type="InterPro" id="IPR051681">
    <property type="entry name" value="Ser/Thr_Kinases-Pseudokinases"/>
</dbReference>
<protein>
    <submittedName>
        <fullName evidence="3">Protein kinase superfamily protein,HT1</fullName>
    </submittedName>
</protein>
<dbReference type="PROSITE" id="PS50011">
    <property type="entry name" value="PROTEIN_KINASE_DOM"/>
    <property type="match status" value="1"/>
</dbReference>
<keyword evidence="4" id="KW-1185">Reference proteome</keyword>
<accession>A0A1Y1ILF2</accession>
<evidence type="ECO:0000313" key="4">
    <source>
        <dbReference type="Proteomes" id="UP000054558"/>
    </source>
</evidence>
<keyword evidence="3" id="KW-0808">Transferase</keyword>